<dbReference type="GO" id="GO:0003676">
    <property type="term" value="F:nucleic acid binding"/>
    <property type="evidence" value="ECO:0007669"/>
    <property type="project" value="InterPro"/>
</dbReference>
<dbReference type="EMBL" id="NCKW01000394">
    <property type="protein sequence ID" value="POM80555.1"/>
    <property type="molecule type" value="Genomic_DNA"/>
</dbReference>
<dbReference type="OrthoDB" id="128157at2759"/>
<evidence type="ECO:0000313" key="4">
    <source>
        <dbReference type="EMBL" id="POM80555.1"/>
    </source>
</evidence>
<gene>
    <name evidence="4" type="ORF">PHPALM_1592</name>
</gene>
<evidence type="ECO:0000256" key="2">
    <source>
        <dbReference type="SAM" id="MobiDB-lite"/>
    </source>
</evidence>
<dbReference type="InterPro" id="IPR001878">
    <property type="entry name" value="Znf_CCHC"/>
</dbReference>
<dbReference type="SMART" id="SM00343">
    <property type="entry name" value="ZnF_C2HC"/>
    <property type="match status" value="1"/>
</dbReference>
<keyword evidence="1" id="KW-0479">Metal-binding</keyword>
<comment type="caution">
    <text evidence="4">The sequence shown here is derived from an EMBL/GenBank/DDBJ whole genome shotgun (WGS) entry which is preliminary data.</text>
</comment>
<dbReference type="Pfam" id="PF03732">
    <property type="entry name" value="Retrotrans_gag"/>
    <property type="match status" value="1"/>
</dbReference>
<dbReference type="GO" id="GO:0008270">
    <property type="term" value="F:zinc ion binding"/>
    <property type="evidence" value="ECO:0007669"/>
    <property type="project" value="UniProtKB-KW"/>
</dbReference>
<keyword evidence="5" id="KW-1185">Reference proteome</keyword>
<name>A0A2P4YRV6_9STRA</name>
<protein>
    <recommendedName>
        <fullName evidence="3">CCHC-type domain-containing protein</fullName>
    </recommendedName>
</protein>
<reference evidence="4 5" key="1">
    <citation type="journal article" date="2017" name="Genome Biol. Evol.">
        <title>Phytophthora megakarya and P. palmivora, closely related causal agents of cacao black pod rot, underwent increases in genome sizes and gene numbers by different mechanisms.</title>
        <authorList>
            <person name="Ali S.S."/>
            <person name="Shao J."/>
            <person name="Lary D.J."/>
            <person name="Kronmiller B."/>
            <person name="Shen D."/>
            <person name="Strem M.D."/>
            <person name="Amoako-Attah I."/>
            <person name="Akrofi A.Y."/>
            <person name="Begoude B.A."/>
            <person name="Ten Hoopen G.M."/>
            <person name="Coulibaly K."/>
            <person name="Kebe B.I."/>
            <person name="Melnick R.L."/>
            <person name="Guiltinan M.J."/>
            <person name="Tyler B.M."/>
            <person name="Meinhardt L.W."/>
            <person name="Bailey B.A."/>
        </authorList>
    </citation>
    <scope>NUCLEOTIDE SEQUENCE [LARGE SCALE GENOMIC DNA]</scope>
    <source>
        <strain evidence="5">sbr112.9</strain>
    </source>
</reference>
<evidence type="ECO:0000259" key="3">
    <source>
        <dbReference type="PROSITE" id="PS50158"/>
    </source>
</evidence>
<feature type="domain" description="CCHC-type" evidence="3">
    <location>
        <begin position="280"/>
        <end position="295"/>
    </location>
</feature>
<proteinExistence type="predicted"/>
<keyword evidence="1" id="KW-0862">Zinc</keyword>
<dbReference type="Proteomes" id="UP000237271">
    <property type="component" value="Unassembled WGS sequence"/>
</dbReference>
<dbReference type="PROSITE" id="PS50158">
    <property type="entry name" value="ZF_CCHC"/>
    <property type="match status" value="1"/>
</dbReference>
<dbReference type="Gene3D" id="4.10.60.10">
    <property type="entry name" value="Zinc finger, CCHC-type"/>
    <property type="match status" value="1"/>
</dbReference>
<feature type="region of interest" description="Disordered" evidence="2">
    <location>
        <begin position="231"/>
        <end position="264"/>
    </location>
</feature>
<dbReference type="InterPro" id="IPR036875">
    <property type="entry name" value="Znf_CCHC_sf"/>
</dbReference>
<feature type="compositionally biased region" description="Low complexity" evidence="2">
    <location>
        <begin position="232"/>
        <end position="251"/>
    </location>
</feature>
<keyword evidence="1" id="KW-0863">Zinc-finger</keyword>
<evidence type="ECO:0000256" key="1">
    <source>
        <dbReference type="PROSITE-ProRule" id="PRU00047"/>
    </source>
</evidence>
<dbReference type="InterPro" id="IPR005162">
    <property type="entry name" value="Retrotrans_gag_dom"/>
</dbReference>
<dbReference type="SUPFAM" id="SSF57756">
    <property type="entry name" value="Retrovirus zinc finger-like domains"/>
    <property type="match status" value="1"/>
</dbReference>
<accession>A0A2P4YRV6</accession>
<dbReference type="AlphaFoldDB" id="A0A2P4YRV6"/>
<organism evidence="4 5">
    <name type="scientific">Phytophthora palmivora</name>
    <dbReference type="NCBI Taxonomy" id="4796"/>
    <lineage>
        <taxon>Eukaryota</taxon>
        <taxon>Sar</taxon>
        <taxon>Stramenopiles</taxon>
        <taxon>Oomycota</taxon>
        <taxon>Peronosporomycetes</taxon>
        <taxon>Peronosporales</taxon>
        <taxon>Peronosporaceae</taxon>
        <taxon>Phytophthora</taxon>
    </lineage>
</organism>
<sequence>MEHNTGRIQQDQFMQAIERIAAGLSQQNAQIYQDFQSYLQGYHQQLQQQWQHQEEQRLAQQAQREYRVEGISMPKFHGRPQESVAEFIFRAKLFMRGKGINFEDPQQGSRIVAMLAANLRDGAASASPKWKQSCPQSPCKYSLLTAEFVPPDQQFRLRSELRQCKRRGSVDAYVKEFRRVIAQIQGMHALDQVDHFCEGLKSETRKEIMYLRCATLAEAIAAAQAYERTHFGTSRSSSSSHSSARTDGASSLTEGPTPMDVSLLDSRRIDKQTCRDRNLCFYCKESGHRIANCPRRNATSRGREVK</sequence>
<evidence type="ECO:0000313" key="5">
    <source>
        <dbReference type="Proteomes" id="UP000237271"/>
    </source>
</evidence>